<sequence length="148" mass="16709">MEHFSQNSIYLIKNVLFNAYVGRATHEDTTMSFRPIVGIRFDYDARTKFEVSFENGGETVTMTIGGATVGEYNMLVGACETPGVEGDEWLVQLADKGSGRLLYRIALARSPDLVWTLNLPTEPANQVHLQPYVEGNHRQLWELQEIPF</sequence>
<proteinExistence type="predicted"/>
<evidence type="ECO:0000313" key="2">
    <source>
        <dbReference type="Proteomes" id="UP000807342"/>
    </source>
</evidence>
<keyword evidence="2" id="KW-1185">Reference proteome</keyword>
<reference evidence="1" key="1">
    <citation type="submission" date="2020-11" db="EMBL/GenBank/DDBJ databases">
        <authorList>
            <consortium name="DOE Joint Genome Institute"/>
            <person name="Ahrendt S."/>
            <person name="Riley R."/>
            <person name="Andreopoulos W."/>
            <person name="Labutti K."/>
            <person name="Pangilinan J."/>
            <person name="Ruiz-Duenas F.J."/>
            <person name="Barrasa J.M."/>
            <person name="Sanchez-Garcia M."/>
            <person name="Camarero S."/>
            <person name="Miyauchi S."/>
            <person name="Serrano A."/>
            <person name="Linde D."/>
            <person name="Babiker R."/>
            <person name="Drula E."/>
            <person name="Ayuso-Fernandez I."/>
            <person name="Pacheco R."/>
            <person name="Padilla G."/>
            <person name="Ferreira P."/>
            <person name="Barriuso J."/>
            <person name="Kellner H."/>
            <person name="Castanera R."/>
            <person name="Alfaro M."/>
            <person name="Ramirez L."/>
            <person name="Pisabarro A.G."/>
            <person name="Kuo A."/>
            <person name="Tritt A."/>
            <person name="Lipzen A."/>
            <person name="He G."/>
            <person name="Yan M."/>
            <person name="Ng V."/>
            <person name="Cullen D."/>
            <person name="Martin F."/>
            <person name="Rosso M.-N."/>
            <person name="Henrissat B."/>
            <person name="Hibbett D."/>
            <person name="Martinez A.T."/>
            <person name="Grigoriev I.V."/>
        </authorList>
    </citation>
    <scope>NUCLEOTIDE SEQUENCE</scope>
    <source>
        <strain evidence="1">MF-IS2</strain>
    </source>
</reference>
<accession>A0A9P6C514</accession>
<dbReference type="InterPro" id="IPR031755">
    <property type="entry name" value="Inhibitor_I66"/>
</dbReference>
<dbReference type="GO" id="GO:0004867">
    <property type="term" value="F:serine-type endopeptidase inhibitor activity"/>
    <property type="evidence" value="ECO:0007669"/>
    <property type="project" value="InterPro"/>
</dbReference>
<dbReference type="AlphaFoldDB" id="A0A9P6C514"/>
<dbReference type="OrthoDB" id="3095693at2759"/>
<comment type="caution">
    <text evidence="1">The sequence shown here is derived from an EMBL/GenBank/DDBJ whole genome shotgun (WGS) entry which is preliminary data.</text>
</comment>
<dbReference type="Proteomes" id="UP000807342">
    <property type="component" value="Unassembled WGS sequence"/>
</dbReference>
<organism evidence="1 2">
    <name type="scientific">Macrolepiota fuliginosa MF-IS2</name>
    <dbReference type="NCBI Taxonomy" id="1400762"/>
    <lineage>
        <taxon>Eukaryota</taxon>
        <taxon>Fungi</taxon>
        <taxon>Dikarya</taxon>
        <taxon>Basidiomycota</taxon>
        <taxon>Agaricomycotina</taxon>
        <taxon>Agaricomycetes</taxon>
        <taxon>Agaricomycetidae</taxon>
        <taxon>Agaricales</taxon>
        <taxon>Agaricineae</taxon>
        <taxon>Agaricaceae</taxon>
        <taxon>Macrolepiota</taxon>
    </lineage>
</organism>
<gene>
    <name evidence="1" type="ORF">P691DRAFT_775190</name>
</gene>
<dbReference type="EMBL" id="MU151151">
    <property type="protein sequence ID" value="KAF9448763.1"/>
    <property type="molecule type" value="Genomic_DNA"/>
</dbReference>
<dbReference type="Gene3D" id="2.80.10.50">
    <property type="match status" value="1"/>
</dbReference>
<dbReference type="Pfam" id="PF16850">
    <property type="entry name" value="Inhibitor_I66"/>
    <property type="match status" value="1"/>
</dbReference>
<protein>
    <submittedName>
        <fullName evidence="1">Uncharacterized protein</fullName>
    </submittedName>
</protein>
<evidence type="ECO:0000313" key="1">
    <source>
        <dbReference type="EMBL" id="KAF9448763.1"/>
    </source>
</evidence>
<name>A0A9P6C514_9AGAR</name>